<dbReference type="EMBL" id="QQNH01000039">
    <property type="protein sequence ID" value="RDE07715.1"/>
    <property type="molecule type" value="Genomic_DNA"/>
</dbReference>
<evidence type="ECO:0000313" key="1">
    <source>
        <dbReference type="EMBL" id="RDE07715.1"/>
    </source>
</evidence>
<accession>A0A369W1F6</accession>
<protein>
    <submittedName>
        <fullName evidence="1">Uncharacterized protein</fullName>
    </submittedName>
</protein>
<name>A0A369W1F6_9HYPH</name>
<comment type="caution">
    <text evidence="1">The sequence shown here is derived from an EMBL/GenBank/DDBJ whole genome shotgun (WGS) entry which is preliminary data.</text>
</comment>
<evidence type="ECO:0000313" key="2">
    <source>
        <dbReference type="Proteomes" id="UP000253759"/>
    </source>
</evidence>
<dbReference type="AlphaFoldDB" id="A0A369W1F6"/>
<dbReference type="Proteomes" id="UP000253759">
    <property type="component" value="Unassembled WGS sequence"/>
</dbReference>
<sequence length="82" mass="9548">MTNGRITLNDMLSEVSECLLSAEVSEEFHAARGDKPYAKMERRIAVLKALRDTLRIVEPVEDDFRVYCQRIVTARRRERQHG</sequence>
<organism evidence="1 2">
    <name type="scientific">Pelagibacterium lacus</name>
    <dbReference type="NCBI Taxonomy" id="2282655"/>
    <lineage>
        <taxon>Bacteria</taxon>
        <taxon>Pseudomonadati</taxon>
        <taxon>Pseudomonadota</taxon>
        <taxon>Alphaproteobacteria</taxon>
        <taxon>Hyphomicrobiales</taxon>
        <taxon>Devosiaceae</taxon>
        <taxon>Pelagibacterium</taxon>
    </lineage>
</organism>
<proteinExistence type="predicted"/>
<dbReference type="RefSeq" id="WP_114647036.1">
    <property type="nucleotide sequence ID" value="NZ_QQNH01000039.1"/>
</dbReference>
<gene>
    <name evidence="1" type="ORF">DVH29_15200</name>
</gene>
<keyword evidence="2" id="KW-1185">Reference proteome</keyword>
<reference evidence="2" key="1">
    <citation type="submission" date="2018-07" db="EMBL/GenBank/DDBJ databases">
        <authorList>
            <person name="Liu B.-T."/>
            <person name="Du Z."/>
        </authorList>
    </citation>
    <scope>NUCLEOTIDE SEQUENCE [LARGE SCALE GENOMIC DNA]</scope>
    <source>
        <strain evidence="2">XYN52</strain>
    </source>
</reference>